<evidence type="ECO:0000313" key="2">
    <source>
        <dbReference type="Proteomes" id="UP001500552"/>
    </source>
</evidence>
<dbReference type="EMBL" id="BAABHC010000039">
    <property type="protein sequence ID" value="GAA4444832.1"/>
    <property type="molecule type" value="Genomic_DNA"/>
</dbReference>
<gene>
    <name evidence="1" type="ORF">GCM10023188_47310</name>
</gene>
<dbReference type="Pfam" id="PF13207">
    <property type="entry name" value="AAA_17"/>
    <property type="match status" value="1"/>
</dbReference>
<keyword evidence="2" id="KW-1185">Reference proteome</keyword>
<dbReference type="SUPFAM" id="SSF52540">
    <property type="entry name" value="P-loop containing nucleoside triphosphate hydrolases"/>
    <property type="match status" value="1"/>
</dbReference>
<sequence>MINNIMFVGGIHGVGKSTVCNKICEELGFKYLSASEVLKWKDINEDEKNKKVQDIPYTQDRLIRGLAMIVEPEYKYVLDGHLCLFNAQGDATRVPIQTFEQINPVAIIVITGNEELIKSRLERRDRKQYDLTSLQRMQELEEEYGKEVANVLGIEYLEASNINTDSVVNKLKTISSPL</sequence>
<dbReference type="RefSeq" id="WP_345163278.1">
    <property type="nucleotide sequence ID" value="NZ_BAABHC010000039.1"/>
</dbReference>
<organism evidence="1 2">
    <name type="scientific">Pontibacter saemangeumensis</name>
    <dbReference type="NCBI Taxonomy" id="1084525"/>
    <lineage>
        <taxon>Bacteria</taxon>
        <taxon>Pseudomonadati</taxon>
        <taxon>Bacteroidota</taxon>
        <taxon>Cytophagia</taxon>
        <taxon>Cytophagales</taxon>
        <taxon>Hymenobacteraceae</taxon>
        <taxon>Pontibacter</taxon>
    </lineage>
</organism>
<dbReference type="InterPro" id="IPR027417">
    <property type="entry name" value="P-loop_NTPase"/>
</dbReference>
<protein>
    <recommendedName>
        <fullName evidence="3">Adenylate kinase</fullName>
    </recommendedName>
</protein>
<evidence type="ECO:0000313" key="1">
    <source>
        <dbReference type="EMBL" id="GAA4444832.1"/>
    </source>
</evidence>
<proteinExistence type="predicted"/>
<reference evidence="2" key="1">
    <citation type="journal article" date="2019" name="Int. J. Syst. Evol. Microbiol.">
        <title>The Global Catalogue of Microorganisms (GCM) 10K type strain sequencing project: providing services to taxonomists for standard genome sequencing and annotation.</title>
        <authorList>
            <consortium name="The Broad Institute Genomics Platform"/>
            <consortium name="The Broad Institute Genome Sequencing Center for Infectious Disease"/>
            <person name="Wu L."/>
            <person name="Ma J."/>
        </authorList>
    </citation>
    <scope>NUCLEOTIDE SEQUENCE [LARGE SCALE GENOMIC DNA]</scope>
    <source>
        <strain evidence="2">JCM 17926</strain>
    </source>
</reference>
<dbReference type="Gene3D" id="3.40.50.300">
    <property type="entry name" value="P-loop containing nucleotide triphosphate hydrolases"/>
    <property type="match status" value="1"/>
</dbReference>
<dbReference type="Proteomes" id="UP001500552">
    <property type="component" value="Unassembled WGS sequence"/>
</dbReference>
<comment type="caution">
    <text evidence="1">The sequence shown here is derived from an EMBL/GenBank/DDBJ whole genome shotgun (WGS) entry which is preliminary data.</text>
</comment>
<accession>A0ABP8M9F1</accession>
<name>A0ABP8M9F1_9BACT</name>
<evidence type="ECO:0008006" key="3">
    <source>
        <dbReference type="Google" id="ProtNLM"/>
    </source>
</evidence>